<dbReference type="KEGG" id="mflu:HZU40_02095"/>
<feature type="domain" description="HTH tetR-type" evidence="3">
    <location>
        <begin position="9"/>
        <end position="69"/>
    </location>
</feature>
<dbReference type="SUPFAM" id="SSF46689">
    <property type="entry name" value="Homeodomain-like"/>
    <property type="match status" value="1"/>
</dbReference>
<feature type="DNA-binding region" description="H-T-H motif" evidence="2">
    <location>
        <begin position="32"/>
        <end position="51"/>
    </location>
</feature>
<evidence type="ECO:0000313" key="5">
    <source>
        <dbReference type="Proteomes" id="UP000515498"/>
    </source>
</evidence>
<evidence type="ECO:0000259" key="3">
    <source>
        <dbReference type="PROSITE" id="PS50977"/>
    </source>
</evidence>
<accession>A0A7G8PFT0</accession>
<dbReference type="RefSeq" id="WP_187097341.1">
    <property type="nucleotide sequence ID" value="NZ_CP059894.1"/>
</dbReference>
<proteinExistence type="predicted"/>
<keyword evidence="1 2" id="KW-0238">DNA-binding</keyword>
<evidence type="ECO:0000256" key="2">
    <source>
        <dbReference type="PROSITE-ProRule" id="PRU00335"/>
    </source>
</evidence>
<dbReference type="InterPro" id="IPR009057">
    <property type="entry name" value="Homeodomain-like_sf"/>
</dbReference>
<dbReference type="Pfam" id="PF17940">
    <property type="entry name" value="TetR_C_31"/>
    <property type="match status" value="1"/>
</dbReference>
<sequence>MNQRRADGEQRRKMLCDTAIQVLADEGAKGLSHPKVDQRAGLPAGSTSFYFRTRAALLLATTQRVCELDLADLSAVLDPRPDEPADDTRSSASPLAVLIAQSAQEPRLSRTKARFELLLQATRDPVLAGAFRENMTLFAQVQRDIVVRSQPGRDLSPAVVHEQVVATLNFVSGLFMRLVAGEQSFGSAEHLDRTLAGIVNGIAAAYRDSA</sequence>
<dbReference type="PROSITE" id="PS50977">
    <property type="entry name" value="HTH_TETR_2"/>
    <property type="match status" value="1"/>
</dbReference>
<dbReference type="Proteomes" id="UP000515498">
    <property type="component" value="Chromosome"/>
</dbReference>
<name>A0A7G8PFT0_9MYCO</name>
<dbReference type="AlphaFoldDB" id="A0A7G8PFT0"/>
<protein>
    <submittedName>
        <fullName evidence="4">TetR family transcriptional regulator</fullName>
    </submittedName>
</protein>
<dbReference type="EMBL" id="CP059894">
    <property type="protein sequence ID" value="QNJ93196.1"/>
    <property type="molecule type" value="Genomic_DNA"/>
</dbReference>
<dbReference type="GO" id="GO:0003677">
    <property type="term" value="F:DNA binding"/>
    <property type="evidence" value="ECO:0007669"/>
    <property type="project" value="UniProtKB-UniRule"/>
</dbReference>
<organism evidence="4 5">
    <name type="scientific">Mycolicibacterium fluoranthenivorans</name>
    <dbReference type="NCBI Taxonomy" id="258505"/>
    <lineage>
        <taxon>Bacteria</taxon>
        <taxon>Bacillati</taxon>
        <taxon>Actinomycetota</taxon>
        <taxon>Actinomycetes</taxon>
        <taxon>Mycobacteriales</taxon>
        <taxon>Mycobacteriaceae</taxon>
        <taxon>Mycolicibacterium</taxon>
    </lineage>
</organism>
<reference evidence="4 5" key="1">
    <citation type="submission" date="2020-07" db="EMBL/GenBank/DDBJ databases">
        <title>Draft genome sequence of four isobutane-metabolizing strains capable of cometabolically degrading diverse ether contaminants.</title>
        <authorList>
            <person name="Chen W."/>
            <person name="Faulkner N."/>
            <person name="Smith C."/>
            <person name="Hyman M."/>
        </authorList>
    </citation>
    <scope>NUCLEOTIDE SEQUENCE [LARGE SCALE GENOMIC DNA]</scope>
    <source>
        <strain evidence="4 5">2A</strain>
    </source>
</reference>
<dbReference type="Gene3D" id="1.10.357.10">
    <property type="entry name" value="Tetracycline Repressor, domain 2"/>
    <property type="match status" value="1"/>
</dbReference>
<gene>
    <name evidence="4" type="ORF">HZU40_02095</name>
</gene>
<evidence type="ECO:0000313" key="4">
    <source>
        <dbReference type="EMBL" id="QNJ93196.1"/>
    </source>
</evidence>
<dbReference type="InterPro" id="IPR041583">
    <property type="entry name" value="TetR_C_31"/>
</dbReference>
<evidence type="ECO:0000256" key="1">
    <source>
        <dbReference type="ARBA" id="ARBA00023125"/>
    </source>
</evidence>
<dbReference type="InterPro" id="IPR001647">
    <property type="entry name" value="HTH_TetR"/>
</dbReference>